<name>A0A158K5T7_9BURK</name>
<reference evidence="3" key="1">
    <citation type="submission" date="2016-01" db="EMBL/GenBank/DDBJ databases">
        <authorList>
            <person name="Peeters C."/>
        </authorList>
    </citation>
    <scope>NUCLEOTIDE SEQUENCE [LARGE SCALE GENOMIC DNA]</scope>
    <source>
        <strain evidence="3">LMG 22937</strain>
    </source>
</reference>
<keyword evidence="4" id="KW-1185">Reference proteome</keyword>
<comment type="caution">
    <text evidence="3">The sequence shown here is derived from an EMBL/GenBank/DDBJ whole genome shotgun (WGS) entry which is preliminary data.</text>
</comment>
<keyword evidence="3" id="KW-0812">Transmembrane</keyword>
<dbReference type="Pfam" id="PF24322">
    <property type="entry name" value="Tle3"/>
    <property type="match status" value="1"/>
</dbReference>
<dbReference type="Proteomes" id="UP000054925">
    <property type="component" value="Unassembled WGS sequence"/>
</dbReference>
<sequence>MDLSILKKMRGLMDEDANHPNASPAPMDPANAGKHPPKRYQHDVATWLVPMQIDHLGRQFWESYMTPVSYQVRALVEIPPHLPGIVIFVHGVNSEGEWYDDAEIALCEGLNKRLNRDDIKANEYSTIDPTTQKPGSRRLIKHRNSPVIRFYWGYSAKKGTEKQWRIPLRNDNGFDAWAPECGEEFGPWYWGGGPFQNGTNNLQQCWSHTGFKRHVFGFDL</sequence>
<dbReference type="AlphaFoldDB" id="A0A158K5T7"/>
<organism evidence="3 4">
    <name type="scientific">Caballeronia terrestris</name>
    <dbReference type="NCBI Taxonomy" id="1226301"/>
    <lineage>
        <taxon>Bacteria</taxon>
        <taxon>Pseudomonadati</taxon>
        <taxon>Pseudomonadota</taxon>
        <taxon>Betaproteobacteria</taxon>
        <taxon>Burkholderiales</taxon>
        <taxon>Burkholderiaceae</taxon>
        <taxon>Caballeronia</taxon>
    </lineage>
</organism>
<dbReference type="EMBL" id="FCOL02000035">
    <property type="protein sequence ID" value="SAL75900.1"/>
    <property type="molecule type" value="Genomic_DNA"/>
</dbReference>
<accession>A0A158K5T7</accession>
<evidence type="ECO:0000313" key="3">
    <source>
        <dbReference type="EMBL" id="SAL75900.1"/>
    </source>
</evidence>
<feature type="region of interest" description="Disordered" evidence="1">
    <location>
        <begin position="15"/>
        <end position="38"/>
    </location>
</feature>
<dbReference type="InterPro" id="IPR056221">
    <property type="entry name" value="Tle3_ab_dom"/>
</dbReference>
<gene>
    <name evidence="3" type="ORF">AWB67_04840</name>
</gene>
<evidence type="ECO:0000313" key="4">
    <source>
        <dbReference type="Proteomes" id="UP000054925"/>
    </source>
</evidence>
<protein>
    <submittedName>
        <fullName evidence="3">Transmembrane protein</fullName>
    </submittedName>
</protein>
<evidence type="ECO:0000259" key="2">
    <source>
        <dbReference type="Pfam" id="PF24322"/>
    </source>
</evidence>
<proteinExistence type="predicted"/>
<feature type="domain" description="T6SS Tle3 phospholipase effector alpha/beta" evidence="2">
    <location>
        <begin position="82"/>
        <end position="217"/>
    </location>
</feature>
<evidence type="ECO:0000256" key="1">
    <source>
        <dbReference type="SAM" id="MobiDB-lite"/>
    </source>
</evidence>
<keyword evidence="3" id="KW-0472">Membrane</keyword>